<feature type="chain" id="PRO_5045064079" evidence="9">
    <location>
        <begin position="29"/>
        <end position="559"/>
    </location>
</feature>
<evidence type="ECO:0000256" key="2">
    <source>
        <dbReference type="ARBA" id="ARBA00008163"/>
    </source>
</evidence>
<sequence length="559" mass="59574">MPVLHPALPLRALSLSIFALALSAGAQAGGLDLPTITAAHQGTANANGAEASDPSVIYYNPAGLARLKGGLQVSQGASLLFLRGKAEANLAETRHGAGPDQPSGGGNSVADDNPSPAGSFWPKILAAGGLFASLPINDTITAGIGIFAPGGGNLNYKSDWAGKYQIDSIAIELININPSIGIRFDDMHSLGFGVSVIGGHIRQKSAIDVPGVSPYLLKSGFDSGTLDLLGLPTGGAVAGIYSTACQRDTLVNQLLGGVLDTACNTVLSTLGGQLTAPGSSGSAQVEMYGYGLGYNMGYMFAPNDRTRFGIAYRSESTVKLRGDIEWDLANIKGSAVYDVLLDNGVLGDENLEDYLINNLRPDTTAKGDLIIPARTSVNIFHRLTDKIDLMADYTFIETSAVDKIRVEFLDQTDSNGNPIKQGNAGIDTNWRDSFKVSVGGNYHWNDQLTLRTGFQFDKTPIPSAEFRHPGAPDSDRYMYAIGANYKVNRNLSIDAAYSVTFLEDSLSNYTERCRTITRDDEDGMYDPNGESCTANGGKYQGRFFDTSIQVLSVQMNQKF</sequence>
<dbReference type="Pfam" id="PF03349">
    <property type="entry name" value="Toluene_X"/>
    <property type="match status" value="1"/>
</dbReference>
<organism evidence="10 11">
    <name type="scientific">Paraperlucidibaca wandonensis</name>
    <dbReference type="NCBI Taxonomy" id="1268273"/>
    <lineage>
        <taxon>Bacteria</taxon>
        <taxon>Pseudomonadati</taxon>
        <taxon>Pseudomonadota</taxon>
        <taxon>Gammaproteobacteria</taxon>
        <taxon>Moraxellales</taxon>
        <taxon>Moraxellaceae</taxon>
        <taxon>Paraperlucidibaca</taxon>
    </lineage>
</organism>
<dbReference type="Proteomes" id="UP001597044">
    <property type="component" value="Unassembled WGS sequence"/>
</dbReference>
<protein>
    <submittedName>
        <fullName evidence="10">OmpP1/FadL family transporter</fullName>
    </submittedName>
</protein>
<evidence type="ECO:0000256" key="5">
    <source>
        <dbReference type="ARBA" id="ARBA00022729"/>
    </source>
</evidence>
<evidence type="ECO:0000256" key="8">
    <source>
        <dbReference type="SAM" id="MobiDB-lite"/>
    </source>
</evidence>
<keyword evidence="11" id="KW-1185">Reference proteome</keyword>
<keyword evidence="4" id="KW-0812">Transmembrane</keyword>
<evidence type="ECO:0000313" key="10">
    <source>
        <dbReference type="EMBL" id="MFD0949588.1"/>
    </source>
</evidence>
<evidence type="ECO:0000256" key="4">
    <source>
        <dbReference type="ARBA" id="ARBA00022692"/>
    </source>
</evidence>
<name>A0ABW3HDS3_9GAMM</name>
<keyword evidence="6" id="KW-0472">Membrane</keyword>
<dbReference type="RefSeq" id="WP_379069419.1">
    <property type="nucleotide sequence ID" value="NZ_JBHTIT010000001.1"/>
</dbReference>
<keyword evidence="7" id="KW-0998">Cell outer membrane</keyword>
<proteinExistence type="inferred from homology"/>
<keyword evidence="3" id="KW-1134">Transmembrane beta strand</keyword>
<evidence type="ECO:0000256" key="6">
    <source>
        <dbReference type="ARBA" id="ARBA00023136"/>
    </source>
</evidence>
<comment type="caution">
    <text evidence="10">The sequence shown here is derived from an EMBL/GenBank/DDBJ whole genome shotgun (WGS) entry which is preliminary data.</text>
</comment>
<evidence type="ECO:0000313" key="11">
    <source>
        <dbReference type="Proteomes" id="UP001597044"/>
    </source>
</evidence>
<dbReference type="SUPFAM" id="SSF56935">
    <property type="entry name" value="Porins"/>
    <property type="match status" value="1"/>
</dbReference>
<evidence type="ECO:0000256" key="7">
    <source>
        <dbReference type="ARBA" id="ARBA00023237"/>
    </source>
</evidence>
<comment type="similarity">
    <text evidence="2">Belongs to the OmpP1/FadL family.</text>
</comment>
<gene>
    <name evidence="10" type="ORF">ACFQ0F_04160</name>
</gene>
<feature type="signal peptide" evidence="9">
    <location>
        <begin position="1"/>
        <end position="28"/>
    </location>
</feature>
<dbReference type="EMBL" id="JBHTIT010000001">
    <property type="protein sequence ID" value="MFD0949588.1"/>
    <property type="molecule type" value="Genomic_DNA"/>
</dbReference>
<evidence type="ECO:0000256" key="1">
    <source>
        <dbReference type="ARBA" id="ARBA00004571"/>
    </source>
</evidence>
<comment type="subcellular location">
    <subcellularLocation>
        <location evidence="1">Cell outer membrane</location>
        <topology evidence="1">Multi-pass membrane protein</topology>
    </subcellularLocation>
</comment>
<dbReference type="PANTHER" id="PTHR35093:SF8">
    <property type="entry name" value="OUTER MEMBRANE PROTEIN NMB0088-RELATED"/>
    <property type="match status" value="1"/>
</dbReference>
<feature type="region of interest" description="Disordered" evidence="8">
    <location>
        <begin position="93"/>
        <end position="113"/>
    </location>
</feature>
<accession>A0ABW3HDS3</accession>
<evidence type="ECO:0000256" key="9">
    <source>
        <dbReference type="SAM" id="SignalP"/>
    </source>
</evidence>
<dbReference type="Gene3D" id="2.40.160.60">
    <property type="entry name" value="Outer membrane protein transport protein (OMPP1/FadL/TodX)"/>
    <property type="match status" value="1"/>
</dbReference>
<keyword evidence="5 9" id="KW-0732">Signal</keyword>
<reference evidence="11" key="1">
    <citation type="journal article" date="2019" name="Int. J. Syst. Evol. Microbiol.">
        <title>The Global Catalogue of Microorganisms (GCM) 10K type strain sequencing project: providing services to taxonomists for standard genome sequencing and annotation.</title>
        <authorList>
            <consortium name="The Broad Institute Genomics Platform"/>
            <consortium name="The Broad Institute Genome Sequencing Center for Infectious Disease"/>
            <person name="Wu L."/>
            <person name="Ma J."/>
        </authorList>
    </citation>
    <scope>NUCLEOTIDE SEQUENCE [LARGE SCALE GENOMIC DNA]</scope>
    <source>
        <strain evidence="11">CCUG 63419</strain>
    </source>
</reference>
<evidence type="ECO:0000256" key="3">
    <source>
        <dbReference type="ARBA" id="ARBA00022452"/>
    </source>
</evidence>
<dbReference type="InterPro" id="IPR005017">
    <property type="entry name" value="OMPP1/FadL/TodX"/>
</dbReference>
<dbReference type="PANTHER" id="PTHR35093">
    <property type="entry name" value="OUTER MEMBRANE PROTEIN NMB0088-RELATED"/>
    <property type="match status" value="1"/>
</dbReference>